<protein>
    <submittedName>
        <fullName evidence="5">Transcriptional regulator</fullName>
    </submittedName>
</protein>
<dbReference type="Pfam" id="PF13181">
    <property type="entry name" value="TPR_8"/>
    <property type="match status" value="2"/>
</dbReference>
<dbReference type="PANTHER" id="PTHR10271:SF0">
    <property type="entry name" value="INTERFERON-INDUCED PROTEIN WITH TETRATRICOPEPTIDE REPEATS 5"/>
    <property type="match status" value="1"/>
</dbReference>
<dbReference type="GO" id="GO:0005829">
    <property type="term" value="C:cytosol"/>
    <property type="evidence" value="ECO:0007669"/>
    <property type="project" value="TreeGrafter"/>
</dbReference>
<dbReference type="SUPFAM" id="SSF52540">
    <property type="entry name" value="P-loop containing nucleoside triphosphate hydrolases"/>
    <property type="match status" value="1"/>
</dbReference>
<dbReference type="EMBL" id="WNHB01000004">
    <property type="protein sequence ID" value="MTT31115.1"/>
    <property type="molecule type" value="Genomic_DNA"/>
</dbReference>
<dbReference type="InterPro" id="IPR002182">
    <property type="entry name" value="NB-ARC"/>
</dbReference>
<name>A0A6N8CQA3_9BACI</name>
<evidence type="ECO:0000259" key="4">
    <source>
        <dbReference type="Pfam" id="PF00931"/>
    </source>
</evidence>
<dbReference type="Proteomes" id="UP000440978">
    <property type="component" value="Unassembled WGS sequence"/>
</dbReference>
<dbReference type="SUPFAM" id="SSF48452">
    <property type="entry name" value="TPR-like"/>
    <property type="match status" value="1"/>
</dbReference>
<dbReference type="Gene3D" id="3.40.50.300">
    <property type="entry name" value="P-loop containing nucleotide triphosphate hydrolases"/>
    <property type="match status" value="1"/>
</dbReference>
<keyword evidence="1" id="KW-0677">Repeat</keyword>
<dbReference type="PANTHER" id="PTHR10271">
    <property type="entry name" value="INTERFERON-INDUCED PROTEIN WITH TETRATRICOPEPTIDE REPEATS"/>
    <property type="match status" value="1"/>
</dbReference>
<dbReference type="InterPro" id="IPR011990">
    <property type="entry name" value="TPR-like_helical_dom_sf"/>
</dbReference>
<evidence type="ECO:0000313" key="5">
    <source>
        <dbReference type="EMBL" id="MTT31115.1"/>
    </source>
</evidence>
<organism evidence="5 6">
    <name type="scientific">Terrilactibacillus tamarindi</name>
    <dbReference type="NCBI Taxonomy" id="2599694"/>
    <lineage>
        <taxon>Bacteria</taxon>
        <taxon>Bacillati</taxon>
        <taxon>Bacillota</taxon>
        <taxon>Bacilli</taxon>
        <taxon>Bacillales</taxon>
        <taxon>Bacillaceae</taxon>
        <taxon>Terrilactibacillus</taxon>
    </lineage>
</organism>
<dbReference type="Gene3D" id="1.25.40.10">
    <property type="entry name" value="Tetratricopeptide repeat domain"/>
    <property type="match status" value="1"/>
</dbReference>
<dbReference type="InterPro" id="IPR019734">
    <property type="entry name" value="TPR_rpt"/>
</dbReference>
<dbReference type="PRINTS" id="PR00364">
    <property type="entry name" value="DISEASERSIST"/>
</dbReference>
<dbReference type="InterPro" id="IPR027417">
    <property type="entry name" value="P-loop_NTPase"/>
</dbReference>
<dbReference type="Pfam" id="PF00931">
    <property type="entry name" value="NB-ARC"/>
    <property type="match status" value="1"/>
</dbReference>
<dbReference type="OrthoDB" id="2893300at2"/>
<keyword evidence="6" id="KW-1185">Reference proteome</keyword>
<accession>A0A6N8CQA3</accession>
<dbReference type="AlphaFoldDB" id="A0A6N8CQA3"/>
<sequence>MAELEDRNCFSELLSLGIKTLKKHLKFKTKKENNNHKPSKQSYLDYLAYHLGISSNTVKSWMGQMGSKYIPGRIEDGKLFGAIWIILNNSDMDIQWFTRLLQSTSIPVINPAIPEWVVSCFKKSKTLRSDGTFGAPLDHDIEEVVKRLFQNHEDPKEKAIEIQPLAHNLPTRWSDDFIGRENDMEAIRNWMVSASPVCLITGWAGMGKTTLALESAYACLGDRGESQMGHHWPTFSCIIWVSADLGHLSFSDFLNTMAYQLGRVELMDKPINEKRFVVRNALATYSRKKAVLLIVDSIDTADNEISQFIINLPPGVKALLTSREGYSKIQDNAFLKMYAISLNGLKNEDALTYLKTEISRQFSAYRSQDKSKKMKALTKISPKIYQQLISATAGNPKVIALSIAYIIEDDIDIQKLIQEIETAGYSLLELFEFLFGRTWENCHEDTRILWQSLGFFNNPPDRDSWASVSNLSLRRFHYAVEQMRTYALIQPEYLDGKLHYRAHQTVVAYGEQRLLENEEMETISRDRWAHYYINYLDKYLKRSQPNIPYWNYLLGRDLEKIKVEWPNIRKVIEWTCTNEKKELLIQFVSRISHFLSRVNLPLRIEYGLKAAEAANDLQNPLLEALFRIDTVGWALTEMDDLNEGLKQIEAGLQILDSLNAELNDVNDLKILGISLKSKIYLKKMDLKKASNLLEEIMDRKRSTVIEHRVLLTQGDLNLLSENYKKAIQFYEKANRISLEYGGEKTIEAYFNLGIAYVKCKEYEKAKLTFEHVLYNKTEANHIELIYYNYGKANLYASMKDYRKALKFNGYSLKLIDSWEQTISIRNEVETFNTFLKGACHSPNCVEN</sequence>
<evidence type="ECO:0000256" key="3">
    <source>
        <dbReference type="PROSITE-ProRule" id="PRU00339"/>
    </source>
</evidence>
<feature type="domain" description="NB-ARC" evidence="4">
    <location>
        <begin position="181"/>
        <end position="357"/>
    </location>
</feature>
<gene>
    <name evidence="5" type="ORF">GMB86_03690</name>
</gene>
<dbReference type="RefSeq" id="WP_155216925.1">
    <property type="nucleotide sequence ID" value="NZ_WNHB01000004.1"/>
</dbReference>
<dbReference type="SMART" id="SM00028">
    <property type="entry name" value="TPR"/>
    <property type="match status" value="3"/>
</dbReference>
<proteinExistence type="predicted"/>
<reference evidence="5 6" key="1">
    <citation type="submission" date="2019-11" db="EMBL/GenBank/DDBJ databases">
        <title>Terrilactibacillus tamarindus sp. nov. BCM23-1 isolated from bark of Tamarindus indica.</title>
        <authorList>
            <person name="Kingkaew E."/>
            <person name="Tanasupawat S."/>
        </authorList>
    </citation>
    <scope>NUCLEOTIDE SEQUENCE [LARGE SCALE GENOMIC DNA]</scope>
    <source>
        <strain evidence="5 6">BCM23-1</strain>
    </source>
</reference>
<keyword evidence="2 3" id="KW-0802">TPR repeat</keyword>
<comment type="caution">
    <text evidence="5">The sequence shown here is derived from an EMBL/GenBank/DDBJ whole genome shotgun (WGS) entry which is preliminary data.</text>
</comment>
<dbReference type="PROSITE" id="PS50005">
    <property type="entry name" value="TPR"/>
    <property type="match status" value="1"/>
</dbReference>
<evidence type="ECO:0000256" key="2">
    <source>
        <dbReference type="ARBA" id="ARBA00022803"/>
    </source>
</evidence>
<feature type="repeat" description="TPR" evidence="3">
    <location>
        <begin position="746"/>
        <end position="779"/>
    </location>
</feature>
<evidence type="ECO:0000313" key="6">
    <source>
        <dbReference type="Proteomes" id="UP000440978"/>
    </source>
</evidence>
<evidence type="ECO:0000256" key="1">
    <source>
        <dbReference type="ARBA" id="ARBA00022737"/>
    </source>
</evidence>
<dbReference type="GO" id="GO:0043531">
    <property type="term" value="F:ADP binding"/>
    <property type="evidence" value="ECO:0007669"/>
    <property type="project" value="InterPro"/>
</dbReference>
<dbReference type="GO" id="GO:0051607">
    <property type="term" value="P:defense response to virus"/>
    <property type="evidence" value="ECO:0007669"/>
    <property type="project" value="TreeGrafter"/>
</dbReference>